<dbReference type="InterPro" id="IPR036226">
    <property type="entry name" value="LipOase_C_sf"/>
</dbReference>
<dbReference type="GO" id="GO:0050584">
    <property type="term" value="F:linoleate 11-lipoxygenase activity"/>
    <property type="evidence" value="ECO:0007669"/>
    <property type="project" value="UniProtKB-ARBA"/>
</dbReference>
<keyword evidence="2" id="KW-0479">Metal-binding</keyword>
<evidence type="ECO:0000313" key="6">
    <source>
        <dbReference type="EMBL" id="KAK6329935.1"/>
    </source>
</evidence>
<dbReference type="GO" id="GO:0034440">
    <property type="term" value="P:lipid oxidation"/>
    <property type="evidence" value="ECO:0007669"/>
    <property type="project" value="InterPro"/>
</dbReference>
<accession>A0AAN8MP61</accession>
<dbReference type="InterPro" id="IPR000907">
    <property type="entry name" value="LipOase"/>
</dbReference>
<dbReference type="PANTHER" id="PTHR11771">
    <property type="entry name" value="LIPOXYGENASE"/>
    <property type="match status" value="1"/>
</dbReference>
<dbReference type="GO" id="GO:0046872">
    <property type="term" value="F:metal ion binding"/>
    <property type="evidence" value="ECO:0007669"/>
    <property type="project" value="UniProtKB-KW"/>
</dbReference>
<dbReference type="Proteomes" id="UP001313282">
    <property type="component" value="Unassembled WGS sequence"/>
</dbReference>
<proteinExistence type="predicted"/>
<dbReference type="GO" id="GO:0043651">
    <property type="term" value="P:linoleic acid metabolic process"/>
    <property type="evidence" value="ECO:0007669"/>
    <property type="project" value="UniProtKB-ARBA"/>
</dbReference>
<evidence type="ECO:0000313" key="7">
    <source>
        <dbReference type="Proteomes" id="UP001313282"/>
    </source>
</evidence>
<reference evidence="6 7" key="1">
    <citation type="submission" date="2019-10" db="EMBL/GenBank/DDBJ databases">
        <authorList>
            <person name="Palmer J.M."/>
        </authorList>
    </citation>
    <scope>NUCLEOTIDE SEQUENCE [LARGE SCALE GENOMIC DNA]</scope>
    <source>
        <strain evidence="6 7">TWF718</strain>
    </source>
</reference>
<feature type="domain" description="Lipoxygenase" evidence="5">
    <location>
        <begin position="26"/>
        <end position="592"/>
    </location>
</feature>
<protein>
    <recommendedName>
        <fullName evidence="1">Manganese lipoxygenase</fullName>
    </recommendedName>
</protein>
<dbReference type="EMBL" id="JAVHNR010000012">
    <property type="protein sequence ID" value="KAK6329935.1"/>
    <property type="molecule type" value="Genomic_DNA"/>
</dbReference>
<dbReference type="Pfam" id="PF00305">
    <property type="entry name" value="Lipoxygenase"/>
    <property type="match status" value="1"/>
</dbReference>
<evidence type="ECO:0000256" key="2">
    <source>
        <dbReference type="ARBA" id="ARBA00022723"/>
    </source>
</evidence>
<gene>
    <name evidence="6" type="ORF">TWF718_003362</name>
</gene>
<dbReference type="PROSITE" id="PS51393">
    <property type="entry name" value="LIPOXYGENASE_3"/>
    <property type="match status" value="1"/>
</dbReference>
<evidence type="ECO:0000256" key="4">
    <source>
        <dbReference type="ARBA" id="ARBA00023002"/>
    </source>
</evidence>
<comment type="caution">
    <text evidence="6">The sequence shown here is derived from an EMBL/GenBank/DDBJ whole genome shotgun (WGS) entry which is preliminary data.</text>
</comment>
<dbReference type="SUPFAM" id="SSF48484">
    <property type="entry name" value="Lipoxigenase"/>
    <property type="match status" value="1"/>
</dbReference>
<keyword evidence="3" id="KW-0223">Dioxygenase</keyword>
<dbReference type="Gene3D" id="3.10.450.60">
    <property type="match status" value="1"/>
</dbReference>
<keyword evidence="7" id="KW-1185">Reference proteome</keyword>
<evidence type="ECO:0000259" key="5">
    <source>
        <dbReference type="PROSITE" id="PS51393"/>
    </source>
</evidence>
<organism evidence="6 7">
    <name type="scientific">Orbilia javanica</name>
    <dbReference type="NCBI Taxonomy" id="47235"/>
    <lineage>
        <taxon>Eukaryota</taxon>
        <taxon>Fungi</taxon>
        <taxon>Dikarya</taxon>
        <taxon>Ascomycota</taxon>
        <taxon>Pezizomycotina</taxon>
        <taxon>Orbiliomycetes</taxon>
        <taxon>Orbiliales</taxon>
        <taxon>Orbiliaceae</taxon>
        <taxon>Orbilia</taxon>
    </lineage>
</organism>
<keyword evidence="4" id="KW-0560">Oxidoreductase</keyword>
<evidence type="ECO:0000256" key="3">
    <source>
        <dbReference type="ARBA" id="ARBA00022964"/>
    </source>
</evidence>
<dbReference type="Gene3D" id="1.20.245.10">
    <property type="entry name" value="Lipoxygenase-1, Domain 5"/>
    <property type="match status" value="1"/>
</dbReference>
<name>A0AAN8MP61_9PEZI</name>
<sequence length="592" mass="64572">MKPVHFLAASIATAAAVPLQQLDKRLILYSVSSPLLQVVRNIDIAAKRLLFSYGPPTAGGPPSPGGVLGSTAVTTDKLITNTELAAQNVIGSSDRSAAKADTAKLNGLQTLDDYTKLYEGNWEATSAPTGVSPGLLTNYTQDLLFSMQRLSTNPYAIRRFSPGETLPFIVADTIAENLTGQNMATLLAEGRLFYADHSGLKSFDPEDSANYAGGCDAYFYISPANGQFLPLAIRTSYQSNLIYTPEDTADDWMLAKMMFNADDLFMSQFYHFSGSHYVTEAIYQAAIRTLSEEHPVLAILRRLMYGAFGIRPLAVDLLFPVGGLIDKYFGYSGRGAEAYSTYLYESGISGAVQNNYFKTNLKRRGLIDFEGGPALTHFPFYEDGLPLWNAMHTFMTALVNTYYANDAAIVADNEILAWMDEANGPAEVVDFPTRATMNTRAKLSEVLTHMAHLVSTAHHVLNTNALITSGGVFPLNPAALFKPIPTAKGATNIAQYLPSVETSISWILTQGLFSRPLLAGTDRTMVHMFDDVLMLARMKPAVRTANNVFKATMTARSTVVKNRGFDANGLSQGMPFVWKTLDPDVAPWSLTI</sequence>
<dbReference type="AlphaFoldDB" id="A0AAN8MP61"/>
<dbReference type="InterPro" id="IPR013819">
    <property type="entry name" value="LipOase_C"/>
</dbReference>
<evidence type="ECO:0000256" key="1">
    <source>
        <dbReference type="ARBA" id="ARBA00021175"/>
    </source>
</evidence>